<sequence>MKNYFSKTWPTLFAYYRILYNIIAILGLGILLVHSLPKAAQALNIYLGMTLSVTGFILIILAFRAFNLREFLGLEPEKQTTLVVSGMYRYVRHPLYFGTIIFIAGLYLLFPSSNMLTILIISYAYIWIGSRLEEQKLRERYGESYLKYSQQVKSLIPYVY</sequence>
<proteinExistence type="predicted"/>
<evidence type="ECO:0000256" key="2">
    <source>
        <dbReference type="ARBA" id="ARBA00022692"/>
    </source>
</evidence>
<evidence type="ECO:0000313" key="7">
    <source>
        <dbReference type="Proteomes" id="UP001598114"/>
    </source>
</evidence>
<dbReference type="EC" id="2.1.1.100" evidence="6"/>
<gene>
    <name evidence="6" type="ORF">SKC38_00310</name>
</gene>
<dbReference type="PANTHER" id="PTHR43847">
    <property type="entry name" value="BLL3993 PROTEIN"/>
    <property type="match status" value="1"/>
</dbReference>
<accession>A0ABW6CUQ5</accession>
<dbReference type="Pfam" id="PF04191">
    <property type="entry name" value="PEMT"/>
    <property type="match status" value="1"/>
</dbReference>
<keyword evidence="4 5" id="KW-0472">Membrane</keyword>
<keyword evidence="7" id="KW-1185">Reference proteome</keyword>
<evidence type="ECO:0000313" key="6">
    <source>
        <dbReference type="EMBL" id="MFD3274664.1"/>
    </source>
</evidence>
<keyword evidence="6" id="KW-0808">Transferase</keyword>
<evidence type="ECO:0000256" key="4">
    <source>
        <dbReference type="ARBA" id="ARBA00023136"/>
    </source>
</evidence>
<comment type="subcellular location">
    <subcellularLocation>
        <location evidence="1">Endomembrane system</location>
        <topology evidence="1">Multi-pass membrane protein</topology>
    </subcellularLocation>
</comment>
<organism evidence="6 7">
    <name type="scientific">Aquirufa echingensis</name>
    <dbReference type="NCBI Taxonomy" id="3096516"/>
    <lineage>
        <taxon>Bacteria</taxon>
        <taxon>Pseudomonadati</taxon>
        <taxon>Bacteroidota</taxon>
        <taxon>Cytophagia</taxon>
        <taxon>Cytophagales</taxon>
        <taxon>Flectobacillaceae</taxon>
        <taxon>Aquirufa</taxon>
    </lineage>
</organism>
<evidence type="ECO:0000256" key="3">
    <source>
        <dbReference type="ARBA" id="ARBA00022989"/>
    </source>
</evidence>
<evidence type="ECO:0000256" key="5">
    <source>
        <dbReference type="SAM" id="Phobius"/>
    </source>
</evidence>
<dbReference type="Proteomes" id="UP001598114">
    <property type="component" value="Unassembled WGS sequence"/>
</dbReference>
<dbReference type="InterPro" id="IPR052527">
    <property type="entry name" value="Metal_cation-efflux_comp"/>
</dbReference>
<dbReference type="EMBL" id="JBBKYA010000001">
    <property type="protein sequence ID" value="MFD3274664.1"/>
    <property type="molecule type" value="Genomic_DNA"/>
</dbReference>
<protein>
    <submittedName>
        <fullName evidence="6">Isoprenylcysteine carboxylmethyltransferase family protein</fullName>
        <ecNumber evidence="6">2.1.1.100</ecNumber>
        <ecNumber evidence="6">2.1.1.334</ecNumber>
    </submittedName>
</protein>
<dbReference type="Gene3D" id="1.20.120.1630">
    <property type="match status" value="1"/>
</dbReference>
<keyword evidence="2 5" id="KW-0812">Transmembrane</keyword>
<keyword evidence="3 5" id="KW-1133">Transmembrane helix</keyword>
<dbReference type="RefSeq" id="WP_377974112.1">
    <property type="nucleotide sequence ID" value="NZ_JBBKYA010000001.1"/>
</dbReference>
<feature type="transmembrane region" description="Helical" evidence="5">
    <location>
        <begin position="45"/>
        <end position="66"/>
    </location>
</feature>
<feature type="transmembrane region" description="Helical" evidence="5">
    <location>
        <begin position="95"/>
        <end position="128"/>
    </location>
</feature>
<feature type="transmembrane region" description="Helical" evidence="5">
    <location>
        <begin position="12"/>
        <end position="33"/>
    </location>
</feature>
<dbReference type="EC" id="2.1.1.334" evidence="6"/>
<comment type="caution">
    <text evidence="6">The sequence shown here is derived from an EMBL/GenBank/DDBJ whole genome shotgun (WGS) entry which is preliminary data.</text>
</comment>
<dbReference type="PANTHER" id="PTHR43847:SF1">
    <property type="entry name" value="BLL3993 PROTEIN"/>
    <property type="match status" value="1"/>
</dbReference>
<name>A0ABW6CUQ5_9BACT</name>
<keyword evidence="6" id="KW-0489">Methyltransferase</keyword>
<dbReference type="InterPro" id="IPR007318">
    <property type="entry name" value="Phopholipid_MeTrfase"/>
</dbReference>
<dbReference type="GO" id="GO:0004671">
    <property type="term" value="F:protein C-terminal S-isoprenylcysteine carboxyl O-methyltransferase activity"/>
    <property type="evidence" value="ECO:0007669"/>
    <property type="project" value="UniProtKB-EC"/>
</dbReference>
<dbReference type="GO" id="GO:0032259">
    <property type="term" value="P:methylation"/>
    <property type="evidence" value="ECO:0007669"/>
    <property type="project" value="UniProtKB-KW"/>
</dbReference>
<reference evidence="6 7" key="1">
    <citation type="submission" date="2024-03" db="EMBL/GenBank/DDBJ databases">
        <title>Aquirufa genome sequencing.</title>
        <authorList>
            <person name="Pitt A."/>
            <person name="Hahn M.W."/>
        </authorList>
    </citation>
    <scope>NUCLEOTIDE SEQUENCE [LARGE SCALE GENOMIC DNA]</scope>
    <source>
        <strain evidence="6 7">PLAD-142S6K</strain>
    </source>
</reference>
<evidence type="ECO:0000256" key="1">
    <source>
        <dbReference type="ARBA" id="ARBA00004127"/>
    </source>
</evidence>